<feature type="transmembrane region" description="Helical" evidence="1">
    <location>
        <begin position="54"/>
        <end position="71"/>
    </location>
</feature>
<proteinExistence type="predicted"/>
<reference evidence="2" key="1">
    <citation type="journal article" date="2015" name="Nature">
        <title>Complex archaea that bridge the gap between prokaryotes and eukaryotes.</title>
        <authorList>
            <person name="Spang A."/>
            <person name="Saw J.H."/>
            <person name="Jorgensen S.L."/>
            <person name="Zaremba-Niedzwiedzka K."/>
            <person name="Martijn J."/>
            <person name="Lind A.E."/>
            <person name="van Eijk R."/>
            <person name="Schleper C."/>
            <person name="Guy L."/>
            <person name="Ettema T.J."/>
        </authorList>
    </citation>
    <scope>NUCLEOTIDE SEQUENCE</scope>
</reference>
<dbReference type="AlphaFoldDB" id="A0A0F9HRQ2"/>
<keyword evidence="1" id="KW-0472">Membrane</keyword>
<gene>
    <name evidence="2" type="ORF">LCGC14_1669530</name>
</gene>
<keyword evidence="1" id="KW-1133">Transmembrane helix</keyword>
<keyword evidence="1" id="KW-0812">Transmembrane</keyword>
<comment type="caution">
    <text evidence="2">The sequence shown here is derived from an EMBL/GenBank/DDBJ whole genome shotgun (WGS) entry which is preliminary data.</text>
</comment>
<sequence>MPMIDDIFVKRVFEKLDKLDEAVRGEDGLCNRMTRIETQLGNHLETQKRKFDKTTIVIGIIIGIIALVVAFK</sequence>
<name>A0A0F9HRQ2_9ZZZZ</name>
<evidence type="ECO:0000256" key="1">
    <source>
        <dbReference type="SAM" id="Phobius"/>
    </source>
</evidence>
<organism evidence="2">
    <name type="scientific">marine sediment metagenome</name>
    <dbReference type="NCBI Taxonomy" id="412755"/>
    <lineage>
        <taxon>unclassified sequences</taxon>
        <taxon>metagenomes</taxon>
        <taxon>ecological metagenomes</taxon>
    </lineage>
</organism>
<accession>A0A0F9HRQ2</accession>
<protein>
    <submittedName>
        <fullName evidence="2">Uncharacterized protein</fullName>
    </submittedName>
</protein>
<dbReference type="EMBL" id="LAZR01014309">
    <property type="protein sequence ID" value="KKM18056.1"/>
    <property type="molecule type" value="Genomic_DNA"/>
</dbReference>
<evidence type="ECO:0000313" key="2">
    <source>
        <dbReference type="EMBL" id="KKM18056.1"/>
    </source>
</evidence>